<dbReference type="KEGG" id="lack:FLP15_12315"/>
<evidence type="ECO:0000259" key="6">
    <source>
        <dbReference type="Pfam" id="PF07992"/>
    </source>
</evidence>
<dbReference type="Pfam" id="PF07992">
    <property type="entry name" value="Pyr_redox_2"/>
    <property type="match status" value="1"/>
</dbReference>
<protein>
    <recommendedName>
        <fullName evidence="6">FAD/NAD(P)-binding domain-containing protein</fullName>
    </recommendedName>
</protein>
<dbReference type="OrthoDB" id="9802028at2"/>
<dbReference type="Gene3D" id="3.50.50.60">
    <property type="entry name" value="FAD/NAD(P)-binding domain"/>
    <property type="match status" value="2"/>
</dbReference>
<evidence type="ECO:0000256" key="5">
    <source>
        <dbReference type="ARBA" id="ARBA00023284"/>
    </source>
</evidence>
<feature type="domain" description="FAD/NAD(P)-binding" evidence="6">
    <location>
        <begin position="34"/>
        <end position="336"/>
    </location>
</feature>
<dbReference type="Gene3D" id="3.30.390.30">
    <property type="match status" value="1"/>
</dbReference>
<dbReference type="SUPFAM" id="SSF55424">
    <property type="entry name" value="FAD/NAD-linked reductases, dimerisation (C-terminal) domain"/>
    <property type="match status" value="1"/>
</dbReference>
<evidence type="ECO:0000256" key="1">
    <source>
        <dbReference type="ARBA" id="ARBA00001974"/>
    </source>
</evidence>
<dbReference type="InterPro" id="IPR050260">
    <property type="entry name" value="FAD-bd_OxRdtase"/>
</dbReference>
<dbReference type="SUPFAM" id="SSF51905">
    <property type="entry name" value="FAD/NAD(P)-binding domain"/>
    <property type="match status" value="2"/>
</dbReference>
<gene>
    <name evidence="7" type="ORF">FLP15_12315</name>
</gene>
<keyword evidence="2" id="KW-0285">Flavoprotein</keyword>
<evidence type="ECO:0000256" key="4">
    <source>
        <dbReference type="ARBA" id="ARBA00023002"/>
    </source>
</evidence>
<name>A0A514ZB57_9LACT</name>
<organism evidence="7 8">
    <name type="scientific">Lactococcus protaetiae</name>
    <dbReference type="NCBI Taxonomy" id="2592653"/>
    <lineage>
        <taxon>Bacteria</taxon>
        <taxon>Bacillati</taxon>
        <taxon>Bacillota</taxon>
        <taxon>Bacilli</taxon>
        <taxon>Lactobacillales</taxon>
        <taxon>Streptococcaceae</taxon>
        <taxon>Lactococcus</taxon>
    </lineage>
</organism>
<accession>A0A514ZB57</accession>
<keyword evidence="3" id="KW-0274">FAD</keyword>
<evidence type="ECO:0000313" key="8">
    <source>
        <dbReference type="Proteomes" id="UP000315128"/>
    </source>
</evidence>
<dbReference type="AlphaFoldDB" id="A0A514ZB57"/>
<keyword evidence="8" id="KW-1185">Reference proteome</keyword>
<dbReference type="PRINTS" id="PR00411">
    <property type="entry name" value="PNDRDTASEI"/>
</dbReference>
<sequence>MALEVSNLVRRCLSFYRREPKERNEKNESDYYWGSHAGIACARRAKEEFPDAQITIYEKQKEISFISQSIPLYLMGHNDILKNGGYTTIKELEAQGIQVKAQSVVRNIDTLTKQIFFTQEESNNVETATYDKLVLATGSYPLLPMFSGEFKERLIVVKNIEDAKRIRYLFETAKRIIVVGGGFIGVELSRILASHGIKITLIQAHSYLLDKYLDEPAARNIEALMQSEGIDIQLSTFPVDIREEENKETGTALNLYTDHYEKFEADAIIYSVGFRPNSFLLANQVELGDMGAIEVDDYMQTSHQDVFAVGDCATSKVNRVKGRRYLPHASEAIRQGGIAAINLAGPKQKIIPSEGTYSMNLDGRTLCATGLNKKNAEAEGFECGMVHYRNDFLNSDEYTNIWLVYERKTHKILGVQVEGTAEGIAIYADLISLAIQQNLAIEDVEFSDFYFKHGYKNPNGMIKTLAQLIRQEDPKS</sequence>
<evidence type="ECO:0000313" key="7">
    <source>
        <dbReference type="EMBL" id="QDK71812.1"/>
    </source>
</evidence>
<evidence type="ECO:0000256" key="3">
    <source>
        <dbReference type="ARBA" id="ARBA00022827"/>
    </source>
</evidence>
<dbReference type="GO" id="GO:0016491">
    <property type="term" value="F:oxidoreductase activity"/>
    <property type="evidence" value="ECO:0007669"/>
    <property type="project" value="UniProtKB-KW"/>
</dbReference>
<dbReference type="PANTHER" id="PTHR43429:SF1">
    <property type="entry name" value="NAD(P)H SULFUR OXIDOREDUCTASE (COA-DEPENDENT)"/>
    <property type="match status" value="1"/>
</dbReference>
<comment type="cofactor">
    <cofactor evidence="1">
        <name>FAD</name>
        <dbReference type="ChEBI" id="CHEBI:57692"/>
    </cofactor>
</comment>
<dbReference type="PRINTS" id="PR00368">
    <property type="entry name" value="FADPNR"/>
</dbReference>
<keyword evidence="4" id="KW-0560">Oxidoreductase</keyword>
<reference evidence="7 8" key="1">
    <citation type="submission" date="2019-07" db="EMBL/GenBank/DDBJ databases">
        <title>Genome sequencing of KACC 19320.</title>
        <authorList>
            <person name="Heo J."/>
            <person name="Kim S.-J."/>
            <person name="Kim J.-S."/>
            <person name="Hong S.-B."/>
            <person name="Kwon S.-W."/>
        </authorList>
    </citation>
    <scope>NUCLEOTIDE SEQUENCE [LARGE SCALE GENOMIC DNA]</scope>
    <source>
        <strain evidence="7 8">KACC 19320</strain>
    </source>
</reference>
<evidence type="ECO:0000256" key="2">
    <source>
        <dbReference type="ARBA" id="ARBA00022630"/>
    </source>
</evidence>
<dbReference type="InterPro" id="IPR036188">
    <property type="entry name" value="FAD/NAD-bd_sf"/>
</dbReference>
<dbReference type="InterPro" id="IPR016156">
    <property type="entry name" value="FAD/NAD-linked_Rdtase_dimer_sf"/>
</dbReference>
<dbReference type="InterPro" id="IPR023753">
    <property type="entry name" value="FAD/NAD-binding_dom"/>
</dbReference>
<proteinExistence type="predicted"/>
<keyword evidence="5" id="KW-0676">Redox-active center</keyword>
<dbReference type="EMBL" id="CP041356">
    <property type="protein sequence ID" value="QDK71812.1"/>
    <property type="molecule type" value="Genomic_DNA"/>
</dbReference>
<dbReference type="PANTHER" id="PTHR43429">
    <property type="entry name" value="PYRIDINE NUCLEOTIDE-DISULFIDE OXIDOREDUCTASE DOMAIN-CONTAINING"/>
    <property type="match status" value="1"/>
</dbReference>
<dbReference type="Proteomes" id="UP000315128">
    <property type="component" value="Chromosome"/>
</dbReference>